<organism evidence="2 3">
    <name type="scientific">Arthrobotrys conoides</name>
    <dbReference type="NCBI Taxonomy" id="74498"/>
    <lineage>
        <taxon>Eukaryota</taxon>
        <taxon>Fungi</taxon>
        <taxon>Dikarya</taxon>
        <taxon>Ascomycota</taxon>
        <taxon>Pezizomycotina</taxon>
        <taxon>Orbiliomycetes</taxon>
        <taxon>Orbiliales</taxon>
        <taxon>Orbiliaceae</taxon>
        <taxon>Arthrobotrys</taxon>
    </lineage>
</organism>
<keyword evidence="1" id="KW-0472">Membrane</keyword>
<gene>
    <name evidence="2" type="ORF">TWF506_005393</name>
</gene>
<dbReference type="SUPFAM" id="SSF48097">
    <property type="entry name" value="Regulator of G-protein signaling, RGS"/>
    <property type="match status" value="1"/>
</dbReference>
<feature type="transmembrane region" description="Helical" evidence="1">
    <location>
        <begin position="226"/>
        <end position="249"/>
    </location>
</feature>
<comment type="caution">
    <text evidence="2">The sequence shown here is derived from an EMBL/GenBank/DDBJ whole genome shotgun (WGS) entry which is preliminary data.</text>
</comment>
<feature type="transmembrane region" description="Helical" evidence="1">
    <location>
        <begin position="385"/>
        <end position="406"/>
    </location>
</feature>
<accession>A0AAN8S000</accession>
<reference evidence="2 3" key="1">
    <citation type="submission" date="2019-10" db="EMBL/GenBank/DDBJ databases">
        <authorList>
            <person name="Palmer J.M."/>
        </authorList>
    </citation>
    <scope>NUCLEOTIDE SEQUENCE [LARGE SCALE GENOMIC DNA]</scope>
    <source>
        <strain evidence="2 3">TWF506</strain>
    </source>
</reference>
<dbReference type="InterPro" id="IPR036305">
    <property type="entry name" value="RGS_sf"/>
</dbReference>
<name>A0AAN8S000_9PEZI</name>
<dbReference type="PANTHER" id="PTHR39466">
    <property type="entry name" value="RGS DOMAIN-CONTAINING PROTEIN"/>
    <property type="match status" value="1"/>
</dbReference>
<keyword evidence="3" id="KW-1185">Reference proteome</keyword>
<dbReference type="PANTHER" id="PTHR39466:SF1">
    <property type="entry name" value="RGS DOMAIN-CONTAINING PROTEIN"/>
    <property type="match status" value="1"/>
</dbReference>
<evidence type="ECO:0000256" key="1">
    <source>
        <dbReference type="SAM" id="Phobius"/>
    </source>
</evidence>
<keyword evidence="1" id="KW-0812">Transmembrane</keyword>
<dbReference type="AlphaFoldDB" id="A0AAN8S000"/>
<keyword evidence="1" id="KW-1133">Transmembrane helix</keyword>
<evidence type="ECO:0008006" key="4">
    <source>
        <dbReference type="Google" id="ProtNLM"/>
    </source>
</evidence>
<proteinExistence type="predicted"/>
<evidence type="ECO:0000313" key="2">
    <source>
        <dbReference type="EMBL" id="KAK6518234.1"/>
    </source>
</evidence>
<dbReference type="EMBL" id="JAVHJM010000002">
    <property type="protein sequence ID" value="KAK6518234.1"/>
    <property type="molecule type" value="Genomic_DNA"/>
</dbReference>
<sequence length="412" mass="45983">MLDLFYRRPTSTCSNGTFDSATSCEKGICPEIEGIPAKLSFDRVISGYTSAPCTLEDFSRYLRFSNMNDHADALQFFVWVKRYSRKFETSLTSAEKSLSPPWDNISPVMSFDSSSRGSFNDPTSNNNSKTDLSQVGFGDDIILEPFTIQPFRTEVDRVSSLYLVPNSPLFLPLTAKEKAATITALNRTTHPSAFTPALISIELSLRSTAHPSFIRHSLSNATHTRLSFISVIAFALTILSIFALIILTLSRLPRWYRLTTYIFLFPGLNIIANARRGLCLLLVVLGIARNLSPWEVYAVDDRESVELGKPAGFVEGPGVRGSGKSEVGVSILEIDAELEGTVKDEETRIRWFVKEYDNRPILSRVFEKRVPVKDPEIRHLQLSMIVQNAVISFGITTAIEIIFVALPIGHLF</sequence>
<dbReference type="Proteomes" id="UP001307849">
    <property type="component" value="Unassembled WGS sequence"/>
</dbReference>
<evidence type="ECO:0000313" key="3">
    <source>
        <dbReference type="Proteomes" id="UP001307849"/>
    </source>
</evidence>
<protein>
    <recommendedName>
        <fullName evidence="4">RGS domain-containing protein</fullName>
    </recommendedName>
</protein>